<accession>M1MYE8</accession>
<dbReference type="RefSeq" id="WP_015401178.1">
    <property type="nucleotide sequence ID" value="NC_020302.1"/>
</dbReference>
<dbReference type="STRING" id="1121362.A605_08785"/>
<dbReference type="Proteomes" id="UP000011723">
    <property type="component" value="Chromosome"/>
</dbReference>
<evidence type="ECO:0000256" key="2">
    <source>
        <dbReference type="SAM" id="Phobius"/>
    </source>
</evidence>
<gene>
    <name evidence="4" type="ORF">A605_08785</name>
</gene>
<dbReference type="PANTHER" id="PTHR43143">
    <property type="entry name" value="METALLOPHOSPHOESTERASE, CALCINEURIN SUPERFAMILY"/>
    <property type="match status" value="1"/>
</dbReference>
<evidence type="ECO:0000256" key="3">
    <source>
        <dbReference type="SAM" id="SignalP"/>
    </source>
</evidence>
<keyword evidence="3" id="KW-0732">Signal</keyword>
<dbReference type="InterPro" id="IPR051918">
    <property type="entry name" value="STPP_CPPED1"/>
</dbReference>
<feature type="signal peptide" evidence="3">
    <location>
        <begin position="1"/>
        <end position="28"/>
    </location>
</feature>
<dbReference type="InterPro" id="IPR029052">
    <property type="entry name" value="Metallo-depent_PP-like"/>
</dbReference>
<dbReference type="SUPFAM" id="SSF56300">
    <property type="entry name" value="Metallo-dependent phosphatases"/>
    <property type="match status" value="1"/>
</dbReference>
<dbReference type="InterPro" id="IPR013320">
    <property type="entry name" value="ConA-like_dom_sf"/>
</dbReference>
<proteinExistence type="predicted"/>
<protein>
    <recommendedName>
        <fullName evidence="6">Calcineurin-like phosphoesterase domain-containing protein</fullName>
    </recommendedName>
</protein>
<reference evidence="4 5" key="1">
    <citation type="journal article" date="2012" name="Stand. Genomic Sci.">
        <title>Genome sequence of the halotolerant bacterium Corynebacterium halotolerans type strain YIM 70093(T) (= DSM 44683(T)).</title>
        <authorList>
            <person name="Ruckert C."/>
            <person name="Albersmeier A."/>
            <person name="Al-Dilaimi A."/>
            <person name="Niehaus K."/>
            <person name="Szczepanowski R."/>
            <person name="Kalinowski J."/>
        </authorList>
    </citation>
    <scope>NUCLEOTIDE SEQUENCE [LARGE SCALE GENOMIC DNA]</scope>
    <source>
        <strain evidence="4">YIM 70093</strain>
    </source>
</reference>
<dbReference type="Gene3D" id="2.60.120.200">
    <property type="match status" value="1"/>
</dbReference>
<dbReference type="SUPFAM" id="SSF49899">
    <property type="entry name" value="Concanavalin A-like lectins/glucanases"/>
    <property type="match status" value="1"/>
</dbReference>
<dbReference type="HOGENOM" id="CLU_018576_0_0_11"/>
<feature type="compositionally biased region" description="Low complexity" evidence="1">
    <location>
        <begin position="657"/>
        <end position="668"/>
    </location>
</feature>
<dbReference type="Gene3D" id="3.60.21.10">
    <property type="match status" value="1"/>
</dbReference>
<dbReference type="PATRIC" id="fig|1121362.3.peg.1773"/>
<name>M1MYE8_9CORY</name>
<evidence type="ECO:0000313" key="5">
    <source>
        <dbReference type="Proteomes" id="UP000011723"/>
    </source>
</evidence>
<dbReference type="EMBL" id="CP003697">
    <property type="protein sequence ID" value="AGF72759.1"/>
    <property type="molecule type" value="Genomic_DNA"/>
</dbReference>
<sequence>MTSRSLSFTVSVLTAALATSGAVAVAHAQDGSLGSRFTLGVMPDTQFYSRYSTPDTGNLYQARYGSEPFATQASWLVEHQEELNIPFTTHLGDVVDQSWVAQEWEVADRSLRILEDGGMNYSVLPGNHDISDARPTPFSQHFPAERAADNDTFGGRYEAPNNESEYHIFEAEGQEYLVLALAWRADEAALEWAQSVLDAHPTLPVILTSHEISNIDADGDIFLSDSYGRQLWDAFISHNDQIFLTISGHHHGAGYRVDENDYGHEVVNVLQDYQMAYQGGNGLLGLIQFDLSGNQLDMTALSPWVAEKPAETRNQFDHLIPTGSGDSWTVDLNFAERFEGFAPGWSIGEEDDPDYAALARRVVSEGYVPPTLEEGDLPQGPEDYPRAENTAVHWRPGSTLIDGAQATEGQAVGPGAVIPDVAGGNHMTRAALNIRGAEGAQAADVVYTTDTHPLSSDTGSLRWTNPADDPRRLNWFETAADAPLNTETFGDGYTFESFIRIDENFDGDNHWMGVIARQGARGELADDMPEGEEPPAALAVSSLREMQWTTVATEGDTTGSSNWSHEVPVGEWLHVAIVNDPAEDTVEMFINGAPILRDVLDAEGLASAGDPWLIGANMWAGDPANPWYGSIGETRIVHDALPEDQWLTARAGEDAGPGDSTGTGSAPGSSGGSSDGGFLGLLAAIGGIAAGAVTLLNVEHPVINQIREQLRALGLRA</sequence>
<evidence type="ECO:0000256" key="1">
    <source>
        <dbReference type="SAM" id="MobiDB-lite"/>
    </source>
</evidence>
<keyword evidence="2" id="KW-0472">Membrane</keyword>
<keyword evidence="5" id="KW-1185">Reference proteome</keyword>
<feature type="transmembrane region" description="Helical" evidence="2">
    <location>
        <begin position="677"/>
        <end position="698"/>
    </location>
</feature>
<feature type="region of interest" description="Disordered" evidence="1">
    <location>
        <begin position="650"/>
        <end position="672"/>
    </location>
</feature>
<dbReference type="KEGG" id="chn:A605_08785"/>
<dbReference type="eggNOG" id="COG1409">
    <property type="taxonomic scope" value="Bacteria"/>
</dbReference>
<evidence type="ECO:0000313" key="4">
    <source>
        <dbReference type="EMBL" id="AGF72759.1"/>
    </source>
</evidence>
<dbReference type="Pfam" id="PF13385">
    <property type="entry name" value="Laminin_G_3"/>
    <property type="match status" value="1"/>
</dbReference>
<dbReference type="AlphaFoldDB" id="M1MYE8"/>
<feature type="chain" id="PRO_5004015962" description="Calcineurin-like phosphoesterase domain-containing protein" evidence="3">
    <location>
        <begin position="29"/>
        <end position="717"/>
    </location>
</feature>
<organism evidence="4 5">
    <name type="scientific">Corynebacterium halotolerans YIM 70093 = DSM 44683</name>
    <dbReference type="NCBI Taxonomy" id="1121362"/>
    <lineage>
        <taxon>Bacteria</taxon>
        <taxon>Bacillati</taxon>
        <taxon>Actinomycetota</taxon>
        <taxon>Actinomycetes</taxon>
        <taxon>Mycobacteriales</taxon>
        <taxon>Corynebacteriaceae</taxon>
        <taxon>Corynebacterium</taxon>
    </lineage>
</organism>
<keyword evidence="2" id="KW-1133">Transmembrane helix</keyword>
<dbReference type="PANTHER" id="PTHR43143:SF5">
    <property type="entry name" value="SECRETED PROTEIN"/>
    <property type="match status" value="1"/>
</dbReference>
<evidence type="ECO:0008006" key="6">
    <source>
        <dbReference type="Google" id="ProtNLM"/>
    </source>
</evidence>
<keyword evidence="2" id="KW-0812">Transmembrane</keyword>